<feature type="compositionally biased region" description="Basic and acidic residues" evidence="1">
    <location>
        <begin position="127"/>
        <end position="137"/>
    </location>
</feature>
<protein>
    <submittedName>
        <fullName evidence="3">DUF3040 domain-containing protein</fullName>
    </submittedName>
</protein>
<comment type="caution">
    <text evidence="3">The sequence shown here is derived from an EMBL/GenBank/DDBJ whole genome shotgun (WGS) entry which is preliminary data.</text>
</comment>
<keyword evidence="2" id="KW-0812">Transmembrane</keyword>
<keyword evidence="2" id="KW-1133">Transmembrane helix</keyword>
<dbReference type="AlphaFoldDB" id="A0A7K1UG77"/>
<evidence type="ECO:0000313" key="3">
    <source>
        <dbReference type="EMBL" id="MVT25439.1"/>
    </source>
</evidence>
<evidence type="ECO:0000313" key="4">
    <source>
        <dbReference type="Proteomes" id="UP000460157"/>
    </source>
</evidence>
<accession>A0A7K1UG77</accession>
<feature type="region of interest" description="Disordered" evidence="1">
    <location>
        <begin position="86"/>
        <end position="137"/>
    </location>
</feature>
<feature type="transmembrane region" description="Helical" evidence="2">
    <location>
        <begin position="68"/>
        <end position="87"/>
    </location>
</feature>
<proteinExistence type="predicted"/>
<dbReference type="RefSeq" id="WP_157321383.1">
    <property type="nucleotide sequence ID" value="NZ_BMFX01000006.1"/>
</dbReference>
<dbReference type="EMBL" id="WRPM01000024">
    <property type="protein sequence ID" value="MVT25439.1"/>
    <property type="molecule type" value="Genomic_DNA"/>
</dbReference>
<feature type="compositionally biased region" description="Gly residues" evidence="1">
    <location>
        <begin position="93"/>
        <end position="111"/>
    </location>
</feature>
<feature type="transmembrane region" description="Helical" evidence="2">
    <location>
        <begin position="43"/>
        <end position="62"/>
    </location>
</feature>
<organism evidence="3 4">
    <name type="scientific">Nesterenkonia alkaliphila</name>
    <dbReference type="NCBI Taxonomy" id="1463631"/>
    <lineage>
        <taxon>Bacteria</taxon>
        <taxon>Bacillati</taxon>
        <taxon>Actinomycetota</taxon>
        <taxon>Actinomycetes</taxon>
        <taxon>Micrococcales</taxon>
        <taxon>Micrococcaceae</taxon>
        <taxon>Nesterenkonia</taxon>
    </lineage>
</organism>
<keyword evidence="4" id="KW-1185">Reference proteome</keyword>
<sequence>MPLSEREQRLLKELEQQLQTEDPSFASSLQESPVGGKFNVRNLVLGLLLAVVGLGVLIVGIYQQLIPVGILGFLVMGAGVYFATAGGPASPKPGGGSGGSSNGGGSGGSGPKGSTPSPSGGSFMSSMEEKWEKRRQQ</sequence>
<dbReference type="Pfam" id="PF11239">
    <property type="entry name" value="DUF3040"/>
    <property type="match status" value="1"/>
</dbReference>
<evidence type="ECO:0000256" key="2">
    <source>
        <dbReference type="SAM" id="Phobius"/>
    </source>
</evidence>
<name>A0A7K1UG77_9MICC</name>
<dbReference type="InterPro" id="IPR021401">
    <property type="entry name" value="DUF3040"/>
</dbReference>
<evidence type="ECO:0000256" key="1">
    <source>
        <dbReference type="SAM" id="MobiDB-lite"/>
    </source>
</evidence>
<dbReference type="Proteomes" id="UP000460157">
    <property type="component" value="Unassembled WGS sequence"/>
</dbReference>
<gene>
    <name evidence="3" type="ORF">GNZ21_03520</name>
</gene>
<feature type="compositionally biased region" description="Low complexity" evidence="1">
    <location>
        <begin position="112"/>
        <end position="126"/>
    </location>
</feature>
<reference evidence="3 4" key="1">
    <citation type="submission" date="2019-12" db="EMBL/GenBank/DDBJ databases">
        <title>Nesterenkonia muleiensis sp. nov., a novel actinobacterium isolated from sap of Populus euphratica.</title>
        <authorList>
            <person name="Wang R."/>
        </authorList>
    </citation>
    <scope>NUCLEOTIDE SEQUENCE [LARGE SCALE GENOMIC DNA]</scope>
    <source>
        <strain evidence="3 4">F10</strain>
    </source>
</reference>
<keyword evidence="2" id="KW-0472">Membrane</keyword>